<dbReference type="InterPro" id="IPR001461">
    <property type="entry name" value="Aspartic_peptidase_A1"/>
</dbReference>
<comment type="caution">
    <text evidence="9">The sequence shown here is derived from an EMBL/GenBank/DDBJ whole genome shotgun (WGS) entry which is preliminary data.</text>
</comment>
<dbReference type="Proteomes" id="UP001230268">
    <property type="component" value="Unassembled WGS sequence"/>
</dbReference>
<evidence type="ECO:0000313" key="10">
    <source>
        <dbReference type="Proteomes" id="UP001230268"/>
    </source>
</evidence>
<dbReference type="GO" id="GO:0004190">
    <property type="term" value="F:aspartic-type endopeptidase activity"/>
    <property type="evidence" value="ECO:0007669"/>
    <property type="project" value="UniProtKB-KW"/>
</dbReference>
<keyword evidence="4" id="KW-0378">Hydrolase</keyword>
<evidence type="ECO:0000256" key="1">
    <source>
        <dbReference type="ARBA" id="ARBA00007447"/>
    </source>
</evidence>
<dbReference type="PRINTS" id="PR00792">
    <property type="entry name" value="PEPSIN"/>
</dbReference>
<feature type="disulfide bond" evidence="6">
    <location>
        <begin position="211"/>
        <end position="216"/>
    </location>
</feature>
<evidence type="ECO:0000256" key="6">
    <source>
        <dbReference type="PIRSR" id="PIRSR601461-2"/>
    </source>
</evidence>
<comment type="similarity">
    <text evidence="1">Belongs to the peptidase A1 family.</text>
</comment>
<evidence type="ECO:0000256" key="3">
    <source>
        <dbReference type="ARBA" id="ARBA00022750"/>
    </source>
</evidence>
<name>A0AAD8PE70_BABGI</name>
<feature type="active site" evidence="5">
    <location>
        <position position="386"/>
    </location>
</feature>
<dbReference type="CDD" id="cd05471">
    <property type="entry name" value="pepsin_like"/>
    <property type="match status" value="1"/>
</dbReference>
<sequence>MVWRWLELAIILQACLVINGCLSLESEAEFHVRHESRNGSYSHSGSLSGVYEGPAPKKIIPLIAIHQDSTHLSQPDYHISTVYLSSDSDPVKTHKENWENVAKGKIHYVYSGGGPGGSLGVDPQLVERHNNRIQNGETSQDVEESSCGSACNGITRSAEVYPHPPRNACLTLTNLRHTTHVIHAYVGMPPQEFMPMLDTGSSNTWVVHEKCMYPGCHNAMKYDPSRSMTFQKPAHGKSVVGVKFVSGVVLGDLGYENFTIGDVTVEHQAFAMLREIPDKKTNAILESTNFSGMIGMAFPDLMCTKSRPLYERYLEALDATPVFSFYFSNWARNSAVMFGGADHNFHKGKIQMLPVVGKYYWQVNLREVWIGDRKVCCDGPAYAIFDTGTMFNSMPHSAFLHLLDMYGFTKCSKLPTAEQLSNLPTIRYVFDNDVQATLEPAQYTFIAEDQCKPAYMQINVNVEDGEAYVLGSMGFMPNYYTVYQGGEQPAVGIAPADHERAGKFMSKQKL</sequence>
<keyword evidence="3" id="KW-0064">Aspartyl protease</keyword>
<proteinExistence type="inferred from homology"/>
<organism evidence="9 10">
    <name type="scientific">Babesia gibsoni</name>
    <dbReference type="NCBI Taxonomy" id="33632"/>
    <lineage>
        <taxon>Eukaryota</taxon>
        <taxon>Sar</taxon>
        <taxon>Alveolata</taxon>
        <taxon>Apicomplexa</taxon>
        <taxon>Aconoidasida</taxon>
        <taxon>Piroplasmida</taxon>
        <taxon>Babesiidae</taxon>
        <taxon>Babesia</taxon>
    </lineage>
</organism>
<keyword evidence="2" id="KW-0645">Protease</keyword>
<dbReference type="SUPFAM" id="SSF50630">
    <property type="entry name" value="Acid proteases"/>
    <property type="match status" value="1"/>
</dbReference>
<dbReference type="PANTHER" id="PTHR47966">
    <property type="entry name" value="BETA-SITE APP-CLEAVING ENZYME, ISOFORM A-RELATED"/>
    <property type="match status" value="1"/>
</dbReference>
<evidence type="ECO:0000256" key="4">
    <source>
        <dbReference type="ARBA" id="ARBA00022801"/>
    </source>
</evidence>
<feature type="chain" id="PRO_5042103152" evidence="7">
    <location>
        <begin position="24"/>
        <end position="510"/>
    </location>
</feature>
<dbReference type="InterPro" id="IPR034164">
    <property type="entry name" value="Pepsin-like_dom"/>
</dbReference>
<evidence type="ECO:0000256" key="2">
    <source>
        <dbReference type="ARBA" id="ARBA00022670"/>
    </source>
</evidence>
<dbReference type="InterPro" id="IPR033121">
    <property type="entry name" value="PEPTIDASE_A1"/>
</dbReference>
<dbReference type="Pfam" id="PF00026">
    <property type="entry name" value="Asp"/>
    <property type="match status" value="1"/>
</dbReference>
<evidence type="ECO:0000259" key="8">
    <source>
        <dbReference type="PROSITE" id="PS51767"/>
    </source>
</evidence>
<evidence type="ECO:0000256" key="7">
    <source>
        <dbReference type="SAM" id="SignalP"/>
    </source>
</evidence>
<evidence type="ECO:0000256" key="5">
    <source>
        <dbReference type="PIRSR" id="PIRSR601461-1"/>
    </source>
</evidence>
<reference evidence="9" key="1">
    <citation type="submission" date="2023-08" db="EMBL/GenBank/DDBJ databases">
        <title>Draft sequence of the Babesia gibsoni genome.</title>
        <authorList>
            <person name="Yamagishi J.Y."/>
            <person name="Xuan X.X."/>
        </authorList>
    </citation>
    <scope>NUCLEOTIDE SEQUENCE</scope>
    <source>
        <strain evidence="9">Azabu</strain>
    </source>
</reference>
<dbReference type="InterPro" id="IPR021109">
    <property type="entry name" value="Peptidase_aspartic_dom_sf"/>
</dbReference>
<keyword evidence="7" id="KW-0732">Signal</keyword>
<dbReference type="PANTHER" id="PTHR47966:SF51">
    <property type="entry name" value="BETA-SITE APP-CLEAVING ENZYME, ISOFORM A-RELATED"/>
    <property type="match status" value="1"/>
</dbReference>
<dbReference type="EMBL" id="JAVEPI010000002">
    <property type="protein sequence ID" value="KAK1443371.1"/>
    <property type="molecule type" value="Genomic_DNA"/>
</dbReference>
<dbReference type="GO" id="GO:0006508">
    <property type="term" value="P:proteolysis"/>
    <property type="evidence" value="ECO:0007669"/>
    <property type="project" value="UniProtKB-KW"/>
</dbReference>
<accession>A0AAD8PE70</accession>
<feature type="active site" evidence="5">
    <location>
        <position position="198"/>
    </location>
</feature>
<dbReference type="PROSITE" id="PS51767">
    <property type="entry name" value="PEPTIDASE_A1"/>
    <property type="match status" value="1"/>
</dbReference>
<dbReference type="Gene3D" id="2.40.70.10">
    <property type="entry name" value="Acid Proteases"/>
    <property type="match status" value="2"/>
</dbReference>
<feature type="domain" description="Peptidase A1" evidence="8">
    <location>
        <begin position="180"/>
        <end position="494"/>
    </location>
</feature>
<keyword evidence="6" id="KW-1015">Disulfide bond</keyword>
<dbReference type="AlphaFoldDB" id="A0AAD8PE70"/>
<evidence type="ECO:0000313" key="9">
    <source>
        <dbReference type="EMBL" id="KAK1443371.1"/>
    </source>
</evidence>
<keyword evidence="10" id="KW-1185">Reference proteome</keyword>
<feature type="signal peptide" evidence="7">
    <location>
        <begin position="1"/>
        <end position="23"/>
    </location>
</feature>
<gene>
    <name evidence="9" type="ORF">BgAZ_202470</name>
</gene>
<protein>
    <submittedName>
        <fullName evidence="9">Aspartic peptidase A1 family protein</fullName>
    </submittedName>
</protein>